<comment type="function">
    <text evidence="7">Involved in DNA repair and RecF pathway recombination.</text>
</comment>
<dbReference type="PANTHER" id="PTHR33991:SF1">
    <property type="entry name" value="DNA REPAIR PROTEIN RECO"/>
    <property type="match status" value="1"/>
</dbReference>
<gene>
    <name evidence="7" type="primary">recO</name>
    <name evidence="9" type="ORF">GGQ98_000757</name>
</gene>
<dbReference type="InterPro" id="IPR022572">
    <property type="entry name" value="DNA_rep/recomb_RecO_N"/>
</dbReference>
<dbReference type="InterPro" id="IPR003717">
    <property type="entry name" value="RecO"/>
</dbReference>
<keyword evidence="10" id="KW-1185">Reference proteome</keyword>
<keyword evidence="3 7" id="KW-0227">DNA damage</keyword>
<comment type="caution">
    <text evidence="9">The sequence shown here is derived from an EMBL/GenBank/DDBJ whole genome shotgun (WGS) entry which is preliminary data.</text>
</comment>
<proteinExistence type="inferred from homology"/>
<dbReference type="Gene3D" id="1.20.1440.120">
    <property type="entry name" value="Recombination protein O, C-terminal domain"/>
    <property type="match status" value="1"/>
</dbReference>
<evidence type="ECO:0000256" key="6">
    <source>
        <dbReference type="ARBA" id="ARBA00033409"/>
    </source>
</evidence>
<protein>
    <recommendedName>
        <fullName evidence="2 7">DNA repair protein RecO</fullName>
    </recommendedName>
    <alternativeName>
        <fullName evidence="6 7">Recombination protein O</fullName>
    </alternativeName>
</protein>
<accession>A0A7W7AZC7</accession>
<dbReference type="Pfam" id="PF11967">
    <property type="entry name" value="RecO_N"/>
    <property type="match status" value="1"/>
</dbReference>
<dbReference type="InterPro" id="IPR037278">
    <property type="entry name" value="ARFGAP/RecO"/>
</dbReference>
<evidence type="ECO:0000256" key="3">
    <source>
        <dbReference type="ARBA" id="ARBA00022763"/>
    </source>
</evidence>
<dbReference type="SUPFAM" id="SSF57863">
    <property type="entry name" value="ArfGap/RecO-like zinc finger"/>
    <property type="match status" value="1"/>
</dbReference>
<evidence type="ECO:0000256" key="7">
    <source>
        <dbReference type="HAMAP-Rule" id="MF_00201"/>
    </source>
</evidence>
<keyword evidence="5 7" id="KW-0234">DNA repair</keyword>
<evidence type="ECO:0000256" key="5">
    <source>
        <dbReference type="ARBA" id="ARBA00023204"/>
    </source>
</evidence>
<dbReference type="InterPro" id="IPR012340">
    <property type="entry name" value="NA-bd_OB-fold"/>
</dbReference>
<evidence type="ECO:0000313" key="9">
    <source>
        <dbReference type="EMBL" id="MBB4631150.1"/>
    </source>
</evidence>
<dbReference type="Proteomes" id="UP000566324">
    <property type="component" value="Unassembled WGS sequence"/>
</dbReference>
<dbReference type="Gene3D" id="2.40.50.140">
    <property type="entry name" value="Nucleic acid-binding proteins"/>
    <property type="match status" value="1"/>
</dbReference>
<dbReference type="RefSeq" id="WP_184065307.1">
    <property type="nucleotide sequence ID" value="NZ_JACHNZ010000006.1"/>
</dbReference>
<dbReference type="GO" id="GO:0043590">
    <property type="term" value="C:bacterial nucleoid"/>
    <property type="evidence" value="ECO:0007669"/>
    <property type="project" value="TreeGrafter"/>
</dbReference>
<comment type="similarity">
    <text evidence="1 7">Belongs to the RecO family.</text>
</comment>
<dbReference type="SUPFAM" id="SSF50249">
    <property type="entry name" value="Nucleic acid-binding proteins"/>
    <property type="match status" value="1"/>
</dbReference>
<evidence type="ECO:0000313" key="10">
    <source>
        <dbReference type="Proteomes" id="UP000566324"/>
    </source>
</evidence>
<evidence type="ECO:0000256" key="1">
    <source>
        <dbReference type="ARBA" id="ARBA00007452"/>
    </source>
</evidence>
<dbReference type="Pfam" id="PF02565">
    <property type="entry name" value="RecO_C"/>
    <property type="match status" value="1"/>
</dbReference>
<evidence type="ECO:0000256" key="4">
    <source>
        <dbReference type="ARBA" id="ARBA00023172"/>
    </source>
</evidence>
<feature type="domain" description="DNA replication/recombination mediator RecO N-terminal" evidence="8">
    <location>
        <begin position="1"/>
        <end position="76"/>
    </location>
</feature>
<organism evidence="9 10">
    <name type="scientific">Sphingosinicella soli</name>
    <dbReference type="NCBI Taxonomy" id="333708"/>
    <lineage>
        <taxon>Bacteria</taxon>
        <taxon>Pseudomonadati</taxon>
        <taxon>Pseudomonadota</taxon>
        <taxon>Alphaproteobacteria</taxon>
        <taxon>Sphingomonadales</taxon>
        <taxon>Sphingosinicellaceae</taxon>
        <taxon>Sphingosinicella</taxon>
    </lineage>
</organism>
<evidence type="ECO:0000256" key="2">
    <source>
        <dbReference type="ARBA" id="ARBA00021310"/>
    </source>
</evidence>
<dbReference type="GO" id="GO:0006302">
    <property type="term" value="P:double-strand break repair"/>
    <property type="evidence" value="ECO:0007669"/>
    <property type="project" value="TreeGrafter"/>
</dbReference>
<name>A0A7W7AZC7_9SPHN</name>
<keyword evidence="4 7" id="KW-0233">DNA recombination</keyword>
<dbReference type="InterPro" id="IPR042242">
    <property type="entry name" value="RecO_C"/>
</dbReference>
<evidence type="ECO:0000259" key="8">
    <source>
        <dbReference type="Pfam" id="PF11967"/>
    </source>
</evidence>
<dbReference type="AlphaFoldDB" id="A0A7W7AZC7"/>
<sequence>MHLDAEALVCAAIAHGENGAVVRFLTAESGLVAAYVPGGRSQRLRPALAPGTRVRVRIDGRSDTQLARASVEIVRSRAALAFDPLALALVEWLAGLAATLLPEGHPYPRVHATLESVLDLAELQDDPLVTLAALARFEMLLLAELGFGLDLSACAATGQTHDLAFVSPKTGRAVSAGAGAPYADRLFRLPAFITGGGKASADDVAEALLIARHFIERDLLTGRRAATLTAARDRIEARLRR</sequence>
<dbReference type="GO" id="GO:0006310">
    <property type="term" value="P:DNA recombination"/>
    <property type="evidence" value="ECO:0007669"/>
    <property type="project" value="UniProtKB-UniRule"/>
</dbReference>
<dbReference type="HAMAP" id="MF_00201">
    <property type="entry name" value="RecO"/>
    <property type="match status" value="1"/>
</dbReference>
<reference evidence="9 10" key="1">
    <citation type="submission" date="2020-08" db="EMBL/GenBank/DDBJ databases">
        <title>Genomic Encyclopedia of Type Strains, Phase IV (KMG-IV): sequencing the most valuable type-strain genomes for metagenomic binning, comparative biology and taxonomic classification.</title>
        <authorList>
            <person name="Goeker M."/>
        </authorList>
    </citation>
    <scope>NUCLEOTIDE SEQUENCE [LARGE SCALE GENOMIC DNA]</scope>
    <source>
        <strain evidence="9 10">DSM 17328</strain>
    </source>
</reference>
<dbReference type="PANTHER" id="PTHR33991">
    <property type="entry name" value="DNA REPAIR PROTEIN RECO"/>
    <property type="match status" value="1"/>
</dbReference>
<dbReference type="NCBIfam" id="TIGR00613">
    <property type="entry name" value="reco"/>
    <property type="match status" value="1"/>
</dbReference>
<dbReference type="EMBL" id="JACHNZ010000006">
    <property type="protein sequence ID" value="MBB4631150.1"/>
    <property type="molecule type" value="Genomic_DNA"/>
</dbReference>